<dbReference type="OrthoDB" id="2417456at2"/>
<name>A0A6N8U184_9STAP</name>
<dbReference type="Proteomes" id="UP000436284">
    <property type="component" value="Unassembled WGS sequence"/>
</dbReference>
<evidence type="ECO:0000256" key="1">
    <source>
        <dbReference type="SAM" id="Phobius"/>
    </source>
</evidence>
<sequence length="278" mass="32626">MITPLKREYDHMLSTLDEADRLHFQELEGVLDAHYVDEEEKWDILHEMMTHFYETENISFKEMFGNDPKSYALDLATNTDRSSVGFWRDYRLMIGYYVFIYFLCVIIIGRLALSWFMIVVPFLVLIMVPLMNRGIKQQAFRGPAKQTLTTILFILLFGVTKIFIIFSFHERFEQFFLFNYEGSIFNILRVMIMLAVIFIGIRIFQLSKGLFHKVFASVIILYAINSTLQTFEIAWPGSAIFNEVIDIATILTVIAFFIHNIKIENRFWNPKSTGKTVK</sequence>
<keyword evidence="1" id="KW-0472">Membrane</keyword>
<feature type="transmembrane region" description="Helical" evidence="1">
    <location>
        <begin position="183"/>
        <end position="203"/>
    </location>
</feature>
<feature type="transmembrane region" description="Helical" evidence="1">
    <location>
        <begin position="240"/>
        <end position="258"/>
    </location>
</feature>
<dbReference type="SUPFAM" id="SSF158560">
    <property type="entry name" value="BH3980-like"/>
    <property type="match status" value="1"/>
</dbReference>
<proteinExistence type="predicted"/>
<evidence type="ECO:0008006" key="4">
    <source>
        <dbReference type="Google" id="ProtNLM"/>
    </source>
</evidence>
<gene>
    <name evidence="2" type="ORF">GQ671_09525</name>
</gene>
<keyword evidence="1" id="KW-1133">Transmembrane helix</keyword>
<dbReference type="AlphaFoldDB" id="A0A6N8U184"/>
<evidence type="ECO:0000313" key="3">
    <source>
        <dbReference type="Proteomes" id="UP000436284"/>
    </source>
</evidence>
<keyword evidence="1" id="KW-0812">Transmembrane</keyword>
<comment type="caution">
    <text evidence="2">The sequence shown here is derived from an EMBL/GenBank/DDBJ whole genome shotgun (WGS) entry which is preliminary data.</text>
</comment>
<keyword evidence="3" id="KW-1185">Reference proteome</keyword>
<feature type="transmembrane region" description="Helical" evidence="1">
    <location>
        <begin position="210"/>
        <end position="228"/>
    </location>
</feature>
<dbReference type="RefSeq" id="WP_160656166.1">
    <property type="nucleotide sequence ID" value="NZ_JBHRWU010000001.1"/>
</dbReference>
<reference evidence="2 3" key="1">
    <citation type="submission" date="2019-12" db="EMBL/GenBank/DDBJ databases">
        <title>Salinicoccus cyprini sp. nov., isolated from gastro-intestinal tract of mirror carp, Cyprinus carpio var. specularis, collected from Gobind Sagar Reservoir, Himachal Pradesh, India.</title>
        <authorList>
            <person name="Talwar C."/>
            <person name="Singh A.K."/>
            <person name="Lal R."/>
            <person name="Negi R.K."/>
        </authorList>
    </citation>
    <scope>NUCLEOTIDE SEQUENCE [LARGE SCALE GENOMIC DNA]</scope>
    <source>
        <strain evidence="2 3">J-82</strain>
    </source>
</reference>
<dbReference type="EMBL" id="WUUK01000003">
    <property type="protein sequence ID" value="MXQ51512.1"/>
    <property type="molecule type" value="Genomic_DNA"/>
</dbReference>
<accession>A0A6N8U184</accession>
<protein>
    <recommendedName>
        <fullName evidence="4">DUF1129 family protein</fullName>
    </recommendedName>
</protein>
<feature type="transmembrane region" description="Helical" evidence="1">
    <location>
        <begin position="147"/>
        <end position="168"/>
    </location>
</feature>
<organism evidence="2 3">
    <name type="scientific">Salinicoccus hispanicus</name>
    <dbReference type="NCBI Taxonomy" id="157225"/>
    <lineage>
        <taxon>Bacteria</taxon>
        <taxon>Bacillati</taxon>
        <taxon>Bacillota</taxon>
        <taxon>Bacilli</taxon>
        <taxon>Bacillales</taxon>
        <taxon>Staphylococcaceae</taxon>
        <taxon>Salinicoccus</taxon>
    </lineage>
</organism>
<evidence type="ECO:0000313" key="2">
    <source>
        <dbReference type="EMBL" id="MXQ51512.1"/>
    </source>
</evidence>
<feature type="transmembrane region" description="Helical" evidence="1">
    <location>
        <begin position="115"/>
        <end position="135"/>
    </location>
</feature>
<feature type="transmembrane region" description="Helical" evidence="1">
    <location>
        <begin position="90"/>
        <end position="109"/>
    </location>
</feature>